<organism evidence="5 6">
    <name type="scientific">Phormidesmis priestleyi ULC007</name>
    <dbReference type="NCBI Taxonomy" id="1920490"/>
    <lineage>
        <taxon>Bacteria</taxon>
        <taxon>Bacillati</taxon>
        <taxon>Cyanobacteriota</taxon>
        <taxon>Cyanophyceae</taxon>
        <taxon>Leptolyngbyales</taxon>
        <taxon>Leptolyngbyaceae</taxon>
        <taxon>Phormidesmis</taxon>
    </lineage>
</organism>
<dbReference type="Pfam" id="PF01627">
    <property type="entry name" value="Hpt"/>
    <property type="match status" value="1"/>
</dbReference>
<evidence type="ECO:0000313" key="6">
    <source>
        <dbReference type="Proteomes" id="UP000238634"/>
    </source>
</evidence>
<dbReference type="OrthoDB" id="573506at2"/>
<feature type="modified residue" description="Phosphohistidine" evidence="1">
    <location>
        <position position="103"/>
    </location>
</feature>
<name>A0A2T1DIG2_9CYAN</name>
<accession>A0A2T1DIG2</accession>
<reference evidence="5 6" key="1">
    <citation type="submission" date="2018-02" db="EMBL/GenBank/DDBJ databases">
        <authorList>
            <person name="Cohen D.B."/>
            <person name="Kent A.D."/>
        </authorList>
    </citation>
    <scope>NUCLEOTIDE SEQUENCE [LARGE SCALE GENOMIC DNA]</scope>
    <source>
        <strain evidence="5 6">ULC007</strain>
    </source>
</reference>
<reference evidence="5 6" key="2">
    <citation type="submission" date="2018-03" db="EMBL/GenBank/DDBJ databases">
        <title>The ancient ancestry and fast evolution of plastids.</title>
        <authorList>
            <person name="Moore K.R."/>
            <person name="Magnabosco C."/>
            <person name="Momper L."/>
            <person name="Gold D.A."/>
            <person name="Bosak T."/>
            <person name="Fournier G.P."/>
        </authorList>
    </citation>
    <scope>NUCLEOTIDE SEQUENCE [LARGE SCALE GENOMIC DNA]</scope>
    <source>
        <strain evidence="5 6">ULC007</strain>
    </source>
</reference>
<dbReference type="PROSITE" id="PS50110">
    <property type="entry name" value="RESPONSE_REGULATORY"/>
    <property type="match status" value="1"/>
</dbReference>
<feature type="domain" description="Response regulatory" evidence="3">
    <location>
        <begin position="1"/>
        <end position="35"/>
    </location>
</feature>
<dbReference type="InterPro" id="IPR001789">
    <property type="entry name" value="Sig_transdc_resp-reg_receiver"/>
</dbReference>
<dbReference type="GO" id="GO:0000160">
    <property type="term" value="P:phosphorelay signal transduction system"/>
    <property type="evidence" value="ECO:0007669"/>
    <property type="project" value="InterPro"/>
</dbReference>
<dbReference type="EMBL" id="PVWG01000006">
    <property type="protein sequence ID" value="PSB20278.1"/>
    <property type="molecule type" value="Genomic_DNA"/>
</dbReference>
<evidence type="ECO:0000256" key="2">
    <source>
        <dbReference type="PROSITE-ProRule" id="PRU00169"/>
    </source>
</evidence>
<feature type="domain" description="HPt" evidence="4">
    <location>
        <begin position="64"/>
        <end position="157"/>
    </location>
</feature>
<dbReference type="InterPro" id="IPR036641">
    <property type="entry name" value="HPT_dom_sf"/>
</dbReference>
<evidence type="ECO:0000259" key="3">
    <source>
        <dbReference type="PROSITE" id="PS50110"/>
    </source>
</evidence>
<dbReference type="SMART" id="SM00073">
    <property type="entry name" value="HPT"/>
    <property type="match status" value="1"/>
</dbReference>
<protein>
    <submittedName>
        <fullName evidence="5">Hpt domain-containing protein</fullName>
    </submittedName>
</protein>
<comment type="caution">
    <text evidence="5">The sequence shown here is derived from an EMBL/GenBank/DDBJ whole genome shotgun (WGS) entry which is preliminary data.</text>
</comment>
<dbReference type="Gene3D" id="1.20.120.160">
    <property type="entry name" value="HPT domain"/>
    <property type="match status" value="1"/>
</dbReference>
<sequence length="157" mass="17522">MDCVKIERGVVAGMDDYFSKPISKEKLKDKLTDWSEGLESDLIKRNRVNLAIDWEHLHQISDGSEEFEQELLQIFVEDTRNHLKEAQAALLKGDYDAVSRAAHHFKGASANVGLTEMQTIAGKLETDAHAQQLSEAAEMLAELADLLQGVQAFLNQV</sequence>
<dbReference type="InterPro" id="IPR008207">
    <property type="entry name" value="Sig_transdc_His_kin_Hpt_dom"/>
</dbReference>
<gene>
    <name evidence="5" type="ORF">C7B65_07450</name>
</gene>
<dbReference type="SUPFAM" id="SSF47226">
    <property type="entry name" value="Histidine-containing phosphotransfer domain, HPT domain"/>
    <property type="match status" value="1"/>
</dbReference>
<dbReference type="STRING" id="1920490.GCA_001895925_04065"/>
<dbReference type="PROSITE" id="PS50894">
    <property type="entry name" value="HPT"/>
    <property type="match status" value="1"/>
</dbReference>
<proteinExistence type="predicted"/>
<evidence type="ECO:0000256" key="1">
    <source>
        <dbReference type="PROSITE-ProRule" id="PRU00110"/>
    </source>
</evidence>
<comment type="caution">
    <text evidence="2">Lacks conserved residue(s) required for the propagation of feature annotation.</text>
</comment>
<dbReference type="AlphaFoldDB" id="A0A2T1DIG2"/>
<keyword evidence="1" id="KW-0597">Phosphoprotein</keyword>
<evidence type="ECO:0000313" key="5">
    <source>
        <dbReference type="EMBL" id="PSB20278.1"/>
    </source>
</evidence>
<dbReference type="CDD" id="cd00088">
    <property type="entry name" value="HPT"/>
    <property type="match status" value="1"/>
</dbReference>
<keyword evidence="6" id="KW-1185">Reference proteome</keyword>
<evidence type="ECO:0000259" key="4">
    <source>
        <dbReference type="PROSITE" id="PS50894"/>
    </source>
</evidence>
<dbReference type="Proteomes" id="UP000238634">
    <property type="component" value="Unassembled WGS sequence"/>
</dbReference>